<evidence type="ECO:0000313" key="2">
    <source>
        <dbReference type="EMBL" id="KJX97930.1"/>
    </source>
</evidence>
<proteinExistence type="predicted"/>
<name>A0A0F4GP19_9PEZI</name>
<feature type="compositionally biased region" description="Basic and acidic residues" evidence="1">
    <location>
        <begin position="232"/>
        <end position="248"/>
    </location>
</feature>
<dbReference type="Proteomes" id="UP000033647">
    <property type="component" value="Unassembled WGS sequence"/>
</dbReference>
<organism evidence="2 3">
    <name type="scientific">Zymoseptoria brevis</name>
    <dbReference type="NCBI Taxonomy" id="1047168"/>
    <lineage>
        <taxon>Eukaryota</taxon>
        <taxon>Fungi</taxon>
        <taxon>Dikarya</taxon>
        <taxon>Ascomycota</taxon>
        <taxon>Pezizomycotina</taxon>
        <taxon>Dothideomycetes</taxon>
        <taxon>Dothideomycetidae</taxon>
        <taxon>Mycosphaerellales</taxon>
        <taxon>Mycosphaerellaceae</taxon>
        <taxon>Zymoseptoria</taxon>
    </lineage>
</organism>
<feature type="region of interest" description="Disordered" evidence="1">
    <location>
        <begin position="232"/>
        <end position="262"/>
    </location>
</feature>
<accession>A0A0F4GP19</accession>
<feature type="compositionally biased region" description="Low complexity" evidence="1">
    <location>
        <begin position="98"/>
        <end position="107"/>
    </location>
</feature>
<dbReference type="AlphaFoldDB" id="A0A0F4GP19"/>
<dbReference type="STRING" id="1047168.A0A0F4GP19"/>
<keyword evidence="3" id="KW-1185">Reference proteome</keyword>
<evidence type="ECO:0000256" key="1">
    <source>
        <dbReference type="SAM" id="MobiDB-lite"/>
    </source>
</evidence>
<comment type="caution">
    <text evidence="2">The sequence shown here is derived from an EMBL/GenBank/DDBJ whole genome shotgun (WGS) entry which is preliminary data.</text>
</comment>
<reference evidence="2 3" key="1">
    <citation type="submission" date="2015-03" db="EMBL/GenBank/DDBJ databases">
        <title>RNA-seq based gene annotation and comparative genomics of four Zymoseptoria species reveal species-specific pathogenicity related genes and transposable element activity.</title>
        <authorList>
            <person name="Grandaubert J."/>
            <person name="Bhattacharyya A."/>
            <person name="Stukenbrock E.H."/>
        </authorList>
    </citation>
    <scope>NUCLEOTIDE SEQUENCE [LARGE SCALE GENOMIC DNA]</scope>
    <source>
        <strain evidence="2 3">Zb18110</strain>
    </source>
</reference>
<protein>
    <recommendedName>
        <fullName evidence="4">Impact N-terminal domain-containing protein</fullName>
    </recommendedName>
</protein>
<feature type="region of interest" description="Disordered" evidence="1">
    <location>
        <begin position="65"/>
        <end position="107"/>
    </location>
</feature>
<gene>
    <name evidence="2" type="ORF">TI39_contig452g00021</name>
</gene>
<feature type="compositionally biased region" description="Acidic residues" evidence="1">
    <location>
        <begin position="249"/>
        <end position="258"/>
    </location>
</feature>
<evidence type="ECO:0000313" key="3">
    <source>
        <dbReference type="Proteomes" id="UP000033647"/>
    </source>
</evidence>
<dbReference type="OrthoDB" id="514070at2759"/>
<evidence type="ECO:0008006" key="4">
    <source>
        <dbReference type="Google" id="ProtNLM"/>
    </source>
</evidence>
<sequence>MSANDIQSLLRFLTKDAKLPLATAMSKVKDLQALHLDSPEALAKTKPEALKSIFEDDKTVKQINSAAKRLSKKRSAGDPQGTPTPKKSKAESLFTDQTPLSPTSLESSLTLPSSLLPASTLSSTTLITNRAPLVLAFLVTLLKYTMPEQPLSSRLSLAQAYVSQTSKKRAIYLGIEDGKTAEEEGFGEGLPQVVVGGREVKVLRRWGYEWRGEDVGDSGDLGVDGGAKVEEAVKTEESERVKEEKGGQEDVEEEEGEQEGVQVEEKPALWALDLEALKKTDDSSKRSDYRIGTYSNLPIHTPQSARAYIMKAFASVPSTEASTTTKKPTAKANAAEKEANLGKLLRALDLLYESWATTLSTEELDARTWGWYVKVRPSVEDGVAGWGGKNVLKLGDILALRRAEAD</sequence>
<dbReference type="EMBL" id="LAFY01000444">
    <property type="protein sequence ID" value="KJX97930.1"/>
    <property type="molecule type" value="Genomic_DNA"/>
</dbReference>